<evidence type="ECO:0000313" key="2">
    <source>
        <dbReference type="Proteomes" id="UP000017548"/>
    </source>
</evidence>
<proteinExistence type="predicted"/>
<feature type="non-terminal residue" evidence="1">
    <location>
        <position position="46"/>
    </location>
</feature>
<dbReference type="EMBL" id="AXZL01000019">
    <property type="protein sequence ID" value="ESE43159.1"/>
    <property type="molecule type" value="Genomic_DNA"/>
</dbReference>
<sequence length="46" mass="5127">MGKFAKAETQAASVVKALRSEEHTSELQSHSDLVCRLLLEKKKTQV</sequence>
<evidence type="ECO:0000313" key="1">
    <source>
        <dbReference type="EMBL" id="ESE43159.1"/>
    </source>
</evidence>
<reference evidence="1 2" key="1">
    <citation type="journal article" date="2013" name="Genome Announc.">
        <title>Draft Genome Sequence of Shewanella decolorationis S12, a Dye-Degrading Bacterium Isolated from a Wastewater Treatment Plant.</title>
        <authorList>
            <person name="Xu M."/>
            <person name="Fang Y."/>
            <person name="Liu J."/>
            <person name="Chen X."/>
            <person name="Sun G."/>
            <person name="Guo J."/>
            <person name="Hua Z."/>
            <person name="Tu Q."/>
            <person name="Wu L."/>
            <person name="Zhou J."/>
            <person name="Liu X."/>
        </authorList>
    </citation>
    <scope>NUCLEOTIDE SEQUENCE [LARGE SCALE GENOMIC DNA]</scope>
    <source>
        <strain evidence="1 2">S12</strain>
    </source>
</reference>
<gene>
    <name evidence="1" type="ORF">SHD_0204</name>
</gene>
<keyword evidence="2" id="KW-1185">Reference proteome</keyword>
<organism evidence="1 2">
    <name type="scientific">Shewanella decolorationis S12</name>
    <dbReference type="NCBI Taxonomy" id="1353536"/>
    <lineage>
        <taxon>Bacteria</taxon>
        <taxon>Pseudomonadati</taxon>
        <taxon>Pseudomonadota</taxon>
        <taxon>Gammaproteobacteria</taxon>
        <taxon>Alteromonadales</taxon>
        <taxon>Shewanellaceae</taxon>
        <taxon>Shewanella</taxon>
    </lineage>
</organism>
<dbReference type="Proteomes" id="UP000017548">
    <property type="component" value="Unassembled WGS sequence"/>
</dbReference>
<name>A0ABN0PSM4_9GAMM</name>
<comment type="caution">
    <text evidence="1">The sequence shown here is derived from an EMBL/GenBank/DDBJ whole genome shotgun (WGS) entry which is preliminary data.</text>
</comment>
<accession>A0ABN0PSM4</accession>
<protein>
    <submittedName>
        <fullName evidence="1">Uncharacterized protein</fullName>
    </submittedName>
</protein>